<dbReference type="SUPFAM" id="SSF55136">
    <property type="entry name" value="Probable bacterial effector-binding domain"/>
    <property type="match status" value="1"/>
</dbReference>
<evidence type="ECO:0000313" key="3">
    <source>
        <dbReference type="Proteomes" id="UP000003227"/>
    </source>
</evidence>
<dbReference type="InterPro" id="IPR011256">
    <property type="entry name" value="Reg_factor_effector_dom_sf"/>
</dbReference>
<reference evidence="2 3" key="1">
    <citation type="submission" date="2010-05" db="EMBL/GenBank/DDBJ databases">
        <authorList>
            <person name="Qin X."/>
            <person name="Bachman B."/>
            <person name="Battles P."/>
            <person name="Bell A."/>
            <person name="Bess C."/>
            <person name="Bickham C."/>
            <person name="Chaboub L."/>
            <person name="Chen D."/>
            <person name="Coyle M."/>
            <person name="Deiros D.R."/>
            <person name="Dinh H."/>
            <person name="Forbes L."/>
            <person name="Fowler G."/>
            <person name="Francisco L."/>
            <person name="Fu Q."/>
            <person name="Gubbala S."/>
            <person name="Hale W."/>
            <person name="Han Y."/>
            <person name="Hemphill L."/>
            <person name="Highlander S.K."/>
            <person name="Hirani K."/>
            <person name="Hogues M."/>
            <person name="Jackson L."/>
            <person name="Jakkamsetti A."/>
            <person name="Javaid M."/>
            <person name="Jiang H."/>
            <person name="Korchina V."/>
            <person name="Kovar C."/>
            <person name="Lara F."/>
            <person name="Lee S."/>
            <person name="Mata R."/>
            <person name="Mathew T."/>
            <person name="Moen C."/>
            <person name="Morales K."/>
            <person name="Munidasa M."/>
            <person name="Nazareth L."/>
            <person name="Ngo R."/>
            <person name="Nguyen L."/>
            <person name="Okwuonu G."/>
            <person name="Ongeri F."/>
            <person name="Patil S."/>
            <person name="Petrosino J."/>
            <person name="Pham C."/>
            <person name="Pham P."/>
            <person name="Pu L.-L."/>
            <person name="Puazo M."/>
            <person name="Raj R."/>
            <person name="Reid J."/>
            <person name="Rouhana J."/>
            <person name="Saada N."/>
            <person name="Shang Y."/>
            <person name="Simmons D."/>
            <person name="Thornton R."/>
            <person name="Warren J."/>
            <person name="Weissenberger G."/>
            <person name="Zhang J."/>
            <person name="Zhang L."/>
            <person name="Zhou C."/>
            <person name="Zhu D."/>
            <person name="Muzny D."/>
            <person name="Worley K."/>
            <person name="Gibbs R."/>
        </authorList>
    </citation>
    <scope>NUCLEOTIDE SEQUENCE [LARGE SCALE GENOMIC DNA]</scope>
    <source>
        <strain evidence="2 3">NAP08</strain>
    </source>
</reference>
<dbReference type="HOGENOM" id="CLU_083625_0_0_9"/>
<dbReference type="EMBL" id="ADNX01000085">
    <property type="protein sequence ID" value="EFH05815.1"/>
    <property type="molecule type" value="Genomic_DNA"/>
</dbReference>
<dbReference type="AlphaFoldDB" id="D5Q8G0"/>
<accession>D5Q8G0</accession>
<dbReference type="Proteomes" id="UP000003227">
    <property type="component" value="Unassembled WGS sequence"/>
</dbReference>
<feature type="domain" description="GyrI-like small molecule binding" evidence="1">
    <location>
        <begin position="28"/>
        <end position="210"/>
    </location>
</feature>
<name>D5Q8G0_CLODI</name>
<organism evidence="2 3">
    <name type="scientific">Clostridioides difficile NAP08</name>
    <dbReference type="NCBI Taxonomy" id="525259"/>
    <lineage>
        <taxon>Bacteria</taxon>
        <taxon>Bacillati</taxon>
        <taxon>Bacillota</taxon>
        <taxon>Clostridia</taxon>
        <taxon>Peptostreptococcales</taxon>
        <taxon>Peptostreptococcaceae</taxon>
        <taxon>Clostridioides</taxon>
    </lineage>
</organism>
<dbReference type="InterPro" id="IPR029442">
    <property type="entry name" value="GyrI-like"/>
</dbReference>
<dbReference type="Gene3D" id="3.20.80.10">
    <property type="entry name" value="Regulatory factor, effector binding domain"/>
    <property type="match status" value="1"/>
</dbReference>
<proteinExistence type="predicted"/>
<protein>
    <recommendedName>
        <fullName evidence="1">GyrI-like small molecule binding domain-containing protein</fullName>
    </recommendedName>
</protein>
<dbReference type="PIRSF" id="PIRSF031644">
    <property type="entry name" value="UCP031644"/>
    <property type="match status" value="1"/>
</dbReference>
<dbReference type="Pfam" id="PF06445">
    <property type="entry name" value="GyrI-like"/>
    <property type="match status" value="1"/>
</dbReference>
<dbReference type="InterPro" id="IPR008319">
    <property type="entry name" value="GyrI-like_CCH_Lin2189-like"/>
</dbReference>
<gene>
    <name evidence="2" type="ORF">HMPREF0220_3194</name>
</gene>
<comment type="caution">
    <text evidence="2">The sequence shown here is derived from an EMBL/GenBank/DDBJ whole genome shotgun (WGS) entry which is preliminary data.</text>
</comment>
<sequence length="218" mass="25628">MYEIYVEVFFMKYEWRKRDKELYLPKKNPAIIEVPEQKFIMLKGNGDPNSKEFTEAIGVLYSLAYAIKTMPKKGIVPEGYFDYTVFPLEGIWDKGEKSKCLDVLIKEDLIYTLMIHQPDFVTQDLLDKATDIVKKKKPHNLLEKVRFGSINEGLCVQMLHIGSYDNEPESFDIMNEFCKKNKLIRKSYIHHEIYISDARKVSPESLKTVLRFEVEREV</sequence>
<evidence type="ECO:0000259" key="1">
    <source>
        <dbReference type="Pfam" id="PF06445"/>
    </source>
</evidence>
<evidence type="ECO:0000313" key="2">
    <source>
        <dbReference type="EMBL" id="EFH05815.1"/>
    </source>
</evidence>